<sequence length="53" mass="6099">MVCQSPGKTRFRGLKYETGNANESTIVVRVIECYQPMDNCQAEYFRLLLKPVT</sequence>
<proteinExistence type="predicted"/>
<protein>
    <submittedName>
        <fullName evidence="1">Uncharacterized protein</fullName>
    </submittedName>
</protein>
<keyword evidence="2" id="KW-1185">Reference proteome</keyword>
<gene>
    <name evidence="1" type="ORF">ISN45_At05g060560</name>
</gene>
<organism evidence="1 2">
    <name type="scientific">Arabidopsis thaliana x Arabidopsis arenosa</name>
    <dbReference type="NCBI Taxonomy" id="1240361"/>
    <lineage>
        <taxon>Eukaryota</taxon>
        <taxon>Viridiplantae</taxon>
        <taxon>Streptophyta</taxon>
        <taxon>Embryophyta</taxon>
        <taxon>Tracheophyta</taxon>
        <taxon>Spermatophyta</taxon>
        <taxon>Magnoliopsida</taxon>
        <taxon>eudicotyledons</taxon>
        <taxon>Gunneridae</taxon>
        <taxon>Pentapetalae</taxon>
        <taxon>rosids</taxon>
        <taxon>malvids</taxon>
        <taxon>Brassicales</taxon>
        <taxon>Brassicaceae</taxon>
        <taxon>Camelineae</taxon>
        <taxon>Arabidopsis</taxon>
    </lineage>
</organism>
<dbReference type="EMBL" id="JAEFBK010000005">
    <property type="protein sequence ID" value="KAG7607244.1"/>
    <property type="molecule type" value="Genomic_DNA"/>
</dbReference>
<dbReference type="AlphaFoldDB" id="A0A8T2DDL3"/>
<accession>A0A8T2DDL3</accession>
<comment type="caution">
    <text evidence="1">The sequence shown here is derived from an EMBL/GenBank/DDBJ whole genome shotgun (WGS) entry which is preliminary data.</text>
</comment>
<evidence type="ECO:0000313" key="1">
    <source>
        <dbReference type="EMBL" id="KAG7607244.1"/>
    </source>
</evidence>
<evidence type="ECO:0000313" key="2">
    <source>
        <dbReference type="Proteomes" id="UP000694240"/>
    </source>
</evidence>
<dbReference type="PANTHER" id="PTHR35281:SF2">
    <property type="entry name" value="BNAA02G34170D PROTEIN"/>
    <property type="match status" value="1"/>
</dbReference>
<reference evidence="1 2" key="1">
    <citation type="submission" date="2020-12" db="EMBL/GenBank/DDBJ databases">
        <title>Concerted genomic and epigenomic changes stabilize Arabidopsis allopolyploids.</title>
        <authorList>
            <person name="Chen Z."/>
        </authorList>
    </citation>
    <scope>NUCLEOTIDE SEQUENCE [LARGE SCALE GENOMIC DNA]</scope>
    <source>
        <strain evidence="1">Allo738</strain>
        <tissue evidence="1">Leaf</tissue>
    </source>
</reference>
<name>A0A8T2DDL3_9BRAS</name>
<dbReference type="Proteomes" id="UP000694240">
    <property type="component" value="Chromosome 5"/>
</dbReference>
<dbReference type="PANTHER" id="PTHR35281">
    <property type="entry name" value="BNAA02G34170D PROTEIN"/>
    <property type="match status" value="1"/>
</dbReference>